<keyword evidence="1" id="KW-0808">Transferase</keyword>
<evidence type="ECO:0000313" key="1">
    <source>
        <dbReference type="EMBL" id="AYN20112.1"/>
    </source>
</evidence>
<dbReference type="AlphaFoldDB" id="A0A3G2HSK2"/>
<accession>A0A3G2HSK2</accession>
<gene>
    <name evidence="1" type="ORF">D3M96_05950</name>
</gene>
<evidence type="ECO:0000313" key="2">
    <source>
        <dbReference type="Proteomes" id="UP000268070"/>
    </source>
</evidence>
<dbReference type="GO" id="GO:0016740">
    <property type="term" value="F:transferase activity"/>
    <property type="evidence" value="ECO:0007669"/>
    <property type="project" value="UniProtKB-KW"/>
</dbReference>
<dbReference type="KEGG" id="aaqu:D3M96_05950"/>
<protein>
    <submittedName>
        <fullName evidence="1">Nucleotidyl transferase AbiEii/AbiGii toxin family protein</fullName>
    </submittedName>
</protein>
<dbReference type="EMBL" id="CP032153">
    <property type="protein sequence ID" value="AYN20112.1"/>
    <property type="molecule type" value="Genomic_DNA"/>
</dbReference>
<dbReference type="RefSeq" id="WP_121738361.1">
    <property type="nucleotide sequence ID" value="NZ_CP032153.1"/>
</dbReference>
<dbReference type="Pfam" id="PF08843">
    <property type="entry name" value="AbiEii"/>
    <property type="match status" value="1"/>
</dbReference>
<reference evidence="1 2" key="1">
    <citation type="submission" date="2018-09" db="EMBL/GenBank/DDBJ databases">
        <title>Complete genome sequence of the hydrocarbonoclastic bacterium Alcaligenes aquatilis QD168, isolated from a crude-oil polluted marine sediment of Central Chile.</title>
        <authorList>
            <person name="Duran R.E."/>
            <person name="Barra B."/>
            <person name="Salva-Serra F."/>
            <person name="Mendez V."/>
            <person name="Moore E.R.B."/>
            <person name="Seeger M."/>
        </authorList>
    </citation>
    <scope>NUCLEOTIDE SEQUENCE [LARGE SCALE GENOMIC DNA]</scope>
    <source>
        <strain evidence="1 2">QD168</strain>
    </source>
</reference>
<dbReference type="OrthoDB" id="9780929at2"/>
<dbReference type="Proteomes" id="UP000268070">
    <property type="component" value="Chromosome"/>
</dbReference>
<organism evidence="1 2">
    <name type="scientific">Alcaligenes aquatilis</name>
    <dbReference type="NCBI Taxonomy" id="323284"/>
    <lineage>
        <taxon>Bacteria</taxon>
        <taxon>Pseudomonadati</taxon>
        <taxon>Pseudomonadota</taxon>
        <taxon>Betaproteobacteria</taxon>
        <taxon>Burkholderiales</taxon>
        <taxon>Alcaligenaceae</taxon>
        <taxon>Alcaligenes</taxon>
    </lineage>
</organism>
<name>A0A3G2HSK2_9BURK</name>
<proteinExistence type="predicted"/>
<sequence length="355" mass="39355">MAESFFDLSKADQREALEYARAQSGRPAHLLEKDIWVVWALNALFDSPLTGDLTFKGGTSLSKVYKIIDRFSEDIDLTYDIRKLIPDLLGDDGELPTSHSQANKWTKAVRSRLPNWITSEVLPVLQRALKQDNLKAQIELGGQDNDKLLLRYPALMQGTGYVAPVVTLEFGGRATGEPHQNHEVTCDIADYIPDITFPTASPLVMSVSRTFWEKATAAHVFCAQGRIRGERYARHWHDLAAIARSPYFATAISDREVAMAVAHHKSYFFVEKDTEGQVIDYATAATGNLRIVPTAAAKTALATDYAAMLADEIMIGNSIPFDELLKACANVEARANQYISDEANHNHQSDSQIKG</sequence>
<dbReference type="InterPro" id="IPR014942">
    <property type="entry name" value="AbiEii"/>
</dbReference>
<dbReference type="Gene3D" id="3.10.450.620">
    <property type="entry name" value="JHP933, nucleotidyltransferase-like core domain"/>
    <property type="match status" value="1"/>
</dbReference>